<name>A0A3T1CXK4_9VIRU</name>
<evidence type="ECO:0000313" key="1">
    <source>
        <dbReference type="EMBL" id="BBI30558.1"/>
    </source>
</evidence>
<dbReference type="EMBL" id="AP018495">
    <property type="protein sequence ID" value="BBI30558.1"/>
    <property type="molecule type" value="Genomic_DNA"/>
</dbReference>
<accession>A0A3T1CXK4</accession>
<sequence length="431" mass="49679">MTDTKTCASCRTAHPRDALHFNRSKVRKDGFDPYCKQCKSRKAKARTRTNADKHKKSTINRNATKKTCTTCQVEKASTEFTIDRLARDGLNFRCCDCQKVSRDARRTAYRKRNAVGPSDQEKRCYRCNVVKRTSEFTAALHYVDGTENICYECSRNRIHDSFGEQHDRIEECKRGEFCVRCGEDDPRVLEFDHIDPSTKSFEISRRRAYSAPKFFAEVAKTQFLCVNCHSDKTSGSRSRDFGRTPPSHCRLIKYNNERKLRARECIDCHLTVPEDDYDGLKKFHWDHRDRTTKEQTVSAMVGLLFPLGDIAREIEKCDLRCGNCHRRRTADQLGFRPYASNATRMCAVVDWNAVVYTHPKNQSKLALLIADGLIDRYGAEIEESCGGKKMPARRYTTEQGECLRRVDLAARLLARWNEVQVHVSNEINAEL</sequence>
<evidence type="ECO:0000313" key="2">
    <source>
        <dbReference type="Proteomes" id="UP001161669"/>
    </source>
</evidence>
<dbReference type="SUPFAM" id="SSF48695">
    <property type="entry name" value="Multiheme cytochromes"/>
    <property type="match status" value="2"/>
</dbReference>
<keyword evidence="2" id="KW-1185">Reference proteome</keyword>
<dbReference type="Proteomes" id="UP001161669">
    <property type="component" value="Segment"/>
</dbReference>
<reference evidence="2" key="1">
    <citation type="journal article" date="2019" name="J. Virol.">
        <title>Medusavirus, a novel large DNA virus discovered from hot spring water.</title>
        <authorList>
            <person name="Yoshikawa G."/>
            <person name="Blanc-Mathieu R."/>
            <person name="Song C."/>
            <person name="Kayama Y."/>
            <person name="Mochizuki T."/>
            <person name="Murata K."/>
            <person name="Ogata H."/>
            <person name="Takemura M."/>
        </authorList>
    </citation>
    <scope>NUCLEOTIDE SEQUENCE [LARGE SCALE GENOMIC DNA]</scope>
</reference>
<organism evidence="1 2">
    <name type="scientific">Acanthamoeba castellanii medusavirus J1</name>
    <dbReference type="NCBI Taxonomy" id="3114988"/>
    <lineage>
        <taxon>Viruses</taxon>
        <taxon>Varidnaviria</taxon>
        <taxon>Bamfordvirae</taxon>
        <taxon>Nucleocytoviricota</taxon>
        <taxon>Megaviricetes</taxon>
        <taxon>Mamonoviridae</taxon>
        <taxon>Medusavirus</taxon>
        <taxon>Medusavirus medusae</taxon>
    </lineage>
</organism>
<protein>
    <submittedName>
        <fullName evidence="1">Uncharacterized protein</fullName>
    </submittedName>
</protein>
<dbReference type="KEGG" id="vg:80540910"/>
<dbReference type="InterPro" id="IPR036280">
    <property type="entry name" value="Multihaem_cyt_sf"/>
</dbReference>
<proteinExistence type="predicted"/>